<evidence type="ECO:0000313" key="3">
    <source>
        <dbReference type="Proteomes" id="UP000182945"/>
    </source>
</evidence>
<protein>
    <recommendedName>
        <fullName evidence="4">DUF4367 domain-containing protein</fullName>
    </recommendedName>
</protein>
<dbReference type="PROSITE" id="PS51257">
    <property type="entry name" value="PROKAR_LIPOPROTEIN"/>
    <property type="match status" value="1"/>
</dbReference>
<proteinExistence type="predicted"/>
<reference evidence="2 3" key="1">
    <citation type="submission" date="2016-11" db="EMBL/GenBank/DDBJ databases">
        <title>Complete genome sequencing of Virgibacillus halodenitrificans PDB-F2.</title>
        <authorList>
            <person name="Sun Z."/>
            <person name="Zhou Y."/>
            <person name="Li H."/>
        </authorList>
    </citation>
    <scope>NUCLEOTIDE SEQUENCE [LARGE SCALE GENOMIC DNA]</scope>
    <source>
        <strain evidence="2 3">PDB-F2</strain>
    </source>
</reference>
<sequence length="183" mass="21022">MRLREVYNVKKIILSLIISVISCSTVNASTEKPPSYEDMYPEWGYTSINEALSEVEDAFNKELRLPSRVPPIIFTHYFGKFDEPRRSFHAQYVNDRTPANHYKIDVRAAEDGIDFHERQVVDTYKLKNGATANYISLSQHHIGFHALVFNKDEWQYILSVDKRVAATVTPEVLVEIANSIENG</sequence>
<feature type="signal peptide" evidence="1">
    <location>
        <begin position="1"/>
        <end position="28"/>
    </location>
</feature>
<evidence type="ECO:0000313" key="2">
    <source>
        <dbReference type="EMBL" id="APC50198.1"/>
    </source>
</evidence>
<organism evidence="2 3">
    <name type="scientific">Virgibacillus halodenitrificans</name>
    <name type="common">Bacillus halodenitrificans</name>
    <dbReference type="NCBI Taxonomy" id="1482"/>
    <lineage>
        <taxon>Bacteria</taxon>
        <taxon>Bacillati</taxon>
        <taxon>Bacillota</taxon>
        <taxon>Bacilli</taxon>
        <taxon>Bacillales</taxon>
        <taxon>Bacillaceae</taxon>
        <taxon>Virgibacillus</taxon>
    </lineage>
</organism>
<dbReference type="KEGG" id="vhl:BME96_05870"/>
<keyword evidence="1" id="KW-0732">Signal</keyword>
<dbReference type="Proteomes" id="UP000182945">
    <property type="component" value="Chromosome"/>
</dbReference>
<evidence type="ECO:0008006" key="4">
    <source>
        <dbReference type="Google" id="ProtNLM"/>
    </source>
</evidence>
<name>A0AAC9NMN0_VIRHA</name>
<evidence type="ECO:0000256" key="1">
    <source>
        <dbReference type="SAM" id="SignalP"/>
    </source>
</evidence>
<feature type="chain" id="PRO_5041921745" description="DUF4367 domain-containing protein" evidence="1">
    <location>
        <begin position="29"/>
        <end position="183"/>
    </location>
</feature>
<gene>
    <name evidence="2" type="ORF">BME96_05870</name>
</gene>
<dbReference type="AlphaFoldDB" id="A0AAC9NMN0"/>
<dbReference type="EMBL" id="CP017962">
    <property type="protein sequence ID" value="APC50198.1"/>
    <property type="molecule type" value="Genomic_DNA"/>
</dbReference>
<accession>A0AAC9NMN0</accession>